<dbReference type="RefSeq" id="WP_203220668.1">
    <property type="nucleotide sequence ID" value="NZ_JAETXL010000002.1"/>
</dbReference>
<reference evidence="1 2" key="1">
    <citation type="submission" date="2021-01" db="EMBL/GenBank/DDBJ databases">
        <title>Genome sequencing of Micromonospora fiedleri MG-37.</title>
        <authorList>
            <person name="Moreland P.E.J."/>
            <person name="Stach J.E.M."/>
        </authorList>
    </citation>
    <scope>NUCLEOTIDE SEQUENCE [LARGE SCALE GENOMIC DNA]</scope>
    <source>
        <strain evidence="1 2">MG-37</strain>
    </source>
</reference>
<proteinExistence type="predicted"/>
<organism evidence="1 2">
    <name type="scientific">Micromonospora fiedleri</name>
    <dbReference type="NCBI Taxonomy" id="1157498"/>
    <lineage>
        <taxon>Bacteria</taxon>
        <taxon>Bacillati</taxon>
        <taxon>Actinomycetota</taxon>
        <taxon>Actinomycetes</taxon>
        <taxon>Micromonosporales</taxon>
        <taxon>Micromonosporaceae</taxon>
        <taxon>Micromonospora</taxon>
    </lineage>
</organism>
<evidence type="ECO:0000313" key="2">
    <source>
        <dbReference type="Proteomes" id="UP000661193"/>
    </source>
</evidence>
<evidence type="ECO:0008006" key="3">
    <source>
        <dbReference type="Google" id="ProtNLM"/>
    </source>
</evidence>
<gene>
    <name evidence="1" type="ORF">JMF97_06500</name>
</gene>
<sequence>MITQTHSGLFVPEGTSDGPLAAHIERLFFHKGCPVNLATPDFSRLSGVGRDVASRVRAGLELVGDPVDVIVVHRDADNAGEHARRLEIESAVRSLGVSTELVPVIPVRMTEAWLLLDEAAIRHVAGNPRGRARLNLPRPHEVESRADPKSILRSCLLAASEESGRRRDTVVGRFNEHRRQLLERLDPTGPVLRLDSWARLVAAIDDVVKRWRSSPPR</sequence>
<dbReference type="Proteomes" id="UP000661193">
    <property type="component" value="Unassembled WGS sequence"/>
</dbReference>
<keyword evidence="2" id="KW-1185">Reference proteome</keyword>
<dbReference type="EMBL" id="JAETXL010000002">
    <property type="protein sequence ID" value="MBL6275808.1"/>
    <property type="molecule type" value="Genomic_DNA"/>
</dbReference>
<protein>
    <recommendedName>
        <fullName evidence="3">DUF4276 family protein</fullName>
    </recommendedName>
</protein>
<accession>A0ABS1UHL0</accession>
<name>A0ABS1UHL0_9ACTN</name>
<evidence type="ECO:0000313" key="1">
    <source>
        <dbReference type="EMBL" id="MBL6275808.1"/>
    </source>
</evidence>
<comment type="caution">
    <text evidence="1">The sequence shown here is derived from an EMBL/GenBank/DDBJ whole genome shotgun (WGS) entry which is preliminary data.</text>
</comment>